<evidence type="ECO:0000256" key="22">
    <source>
        <dbReference type="ARBA" id="ARBA00041776"/>
    </source>
</evidence>
<dbReference type="SUPFAM" id="SSF158472">
    <property type="entry name" value="HAMP domain-like"/>
    <property type="match status" value="1"/>
</dbReference>
<evidence type="ECO:0000256" key="13">
    <source>
        <dbReference type="ARBA" id="ARBA00022840"/>
    </source>
</evidence>
<keyword evidence="12" id="KW-0378">Hydrolase</keyword>
<keyword evidence="7" id="KW-0597">Phosphoprotein</keyword>
<dbReference type="SMART" id="SM00388">
    <property type="entry name" value="HisKA"/>
    <property type="match status" value="1"/>
</dbReference>
<dbReference type="InterPro" id="IPR005467">
    <property type="entry name" value="His_kinase_dom"/>
</dbReference>
<dbReference type="PANTHER" id="PTHR44936:SF9">
    <property type="entry name" value="SENSOR PROTEIN CREC"/>
    <property type="match status" value="1"/>
</dbReference>
<reference evidence="27 29" key="1">
    <citation type="submission" date="2016-06" db="EMBL/GenBank/DDBJ databases">
        <title>Complete genome sequence of Streptomyces griseochromogenes ATCC 14511, the Blasticidin S producer.</title>
        <authorList>
            <person name="Wu L."/>
        </authorList>
    </citation>
    <scope>NUCLEOTIDE SEQUENCE [LARGE SCALE GENOMIC DNA]</scope>
    <source>
        <strain evidence="27 29">ATCC 14511</strain>
    </source>
</reference>
<evidence type="ECO:0000256" key="6">
    <source>
        <dbReference type="ARBA" id="ARBA00022475"/>
    </source>
</evidence>
<dbReference type="Gene3D" id="3.30.565.10">
    <property type="entry name" value="Histidine kinase-like ATPase, C-terminal domain"/>
    <property type="match status" value="1"/>
</dbReference>
<dbReference type="GO" id="GO:0000155">
    <property type="term" value="F:phosphorelay sensor kinase activity"/>
    <property type="evidence" value="ECO:0007669"/>
    <property type="project" value="InterPro"/>
</dbReference>
<dbReference type="Pfam" id="PF00672">
    <property type="entry name" value="HAMP"/>
    <property type="match status" value="1"/>
</dbReference>
<comment type="cofactor">
    <cofactor evidence="2">
        <name>Mn(2+)</name>
        <dbReference type="ChEBI" id="CHEBI:29035"/>
    </cofactor>
</comment>
<evidence type="ECO:0000256" key="3">
    <source>
        <dbReference type="ARBA" id="ARBA00001946"/>
    </source>
</evidence>
<dbReference type="CDD" id="cd06225">
    <property type="entry name" value="HAMP"/>
    <property type="match status" value="1"/>
</dbReference>
<dbReference type="Proteomes" id="UP000092659">
    <property type="component" value="Chromosome"/>
</dbReference>
<feature type="compositionally biased region" description="Basic residues" evidence="23">
    <location>
        <begin position="472"/>
        <end position="482"/>
    </location>
</feature>
<evidence type="ECO:0000256" key="9">
    <source>
        <dbReference type="ARBA" id="ARBA00022692"/>
    </source>
</evidence>
<dbReference type="InterPro" id="IPR050980">
    <property type="entry name" value="2C_sensor_his_kinase"/>
</dbReference>
<evidence type="ECO:0000256" key="5">
    <source>
        <dbReference type="ARBA" id="ARBA00012438"/>
    </source>
</evidence>
<dbReference type="GO" id="GO:0005524">
    <property type="term" value="F:ATP binding"/>
    <property type="evidence" value="ECO:0007669"/>
    <property type="project" value="UniProtKB-KW"/>
</dbReference>
<evidence type="ECO:0000256" key="12">
    <source>
        <dbReference type="ARBA" id="ARBA00022801"/>
    </source>
</evidence>
<evidence type="ECO:0000256" key="20">
    <source>
        <dbReference type="ARBA" id="ARBA00023211"/>
    </source>
</evidence>
<comment type="subcellular location">
    <subcellularLocation>
        <location evidence="4">Cell membrane</location>
        <topology evidence="4">Multi-pass membrane protein</topology>
    </subcellularLocation>
</comment>
<dbReference type="GO" id="GO:0004721">
    <property type="term" value="F:phosphoprotein phosphatase activity"/>
    <property type="evidence" value="ECO:0007669"/>
    <property type="project" value="UniProtKB-KW"/>
</dbReference>
<dbReference type="PANTHER" id="PTHR44936">
    <property type="entry name" value="SENSOR PROTEIN CREC"/>
    <property type="match status" value="1"/>
</dbReference>
<keyword evidence="18" id="KW-0346">Stress response</keyword>
<dbReference type="SMART" id="SM00387">
    <property type="entry name" value="HATPase_c"/>
    <property type="match status" value="1"/>
</dbReference>
<proteinExistence type="predicted"/>
<dbReference type="InterPro" id="IPR003594">
    <property type="entry name" value="HATPase_dom"/>
</dbReference>
<dbReference type="InterPro" id="IPR003660">
    <property type="entry name" value="HAMP_dom"/>
</dbReference>
<feature type="domain" description="HAMP" evidence="26">
    <location>
        <begin position="174"/>
        <end position="227"/>
    </location>
</feature>
<dbReference type="RefSeq" id="WP_067310335.1">
    <property type="nucleotide sequence ID" value="NZ_CP016279.1"/>
</dbReference>
<evidence type="ECO:0000256" key="1">
    <source>
        <dbReference type="ARBA" id="ARBA00000085"/>
    </source>
</evidence>
<dbReference type="EC" id="2.7.13.3" evidence="5"/>
<dbReference type="InterPro" id="IPR003661">
    <property type="entry name" value="HisK_dim/P_dom"/>
</dbReference>
<keyword evidence="19" id="KW-0843">Virulence</keyword>
<comment type="cofactor">
    <cofactor evidence="3">
        <name>Mg(2+)</name>
        <dbReference type="ChEBI" id="CHEBI:18420"/>
    </cofactor>
</comment>
<sequence length="482" mass="51178">MLLVLVALEVPFGFVYARSELTRFSNTAELGAVTFAAVCEEKLEHGLAADLPGIARGYAQRTGSSVIVIDRWGRVLTDTATSSAVGRNLSSEPDIAMALRGRPATGISEDVAPGDKVLFATVPGTSSDPTPCVVRTVYSMAPLAKKVHATWMALVLVAVGVLTAVALVGFVFARWTTRPLRALEQATTQLAEGRLTDPPDADRGPPELRRLAATFTRTATRLQHLLQAQEAFASEASHQLKTPLTSLHLRLENFEPHLAACAQASLNEAIGEVGRLSRMVQGLLALARLENSAITPEIVDLDAVVADRAAMWTAFAAEQSVGITVTGTSGGQVWAVSGALEQIIDNLLSNALHVSPPETIITLAIAAAPADGDRLPALVELHVVDQGPGMSETDRKRAFDRFWRGADTHHDGTGLGLSMVQRLTDAGGGDVTLLAAPGGGLDAVVRLQPVTTARTRNPSMSHRRIAPTAQPRRNRQPVGRRS</sequence>
<dbReference type="EMBL" id="JAGGLP010000001">
    <property type="protein sequence ID" value="MBP2047794.1"/>
    <property type="molecule type" value="Genomic_DNA"/>
</dbReference>
<dbReference type="SUPFAM" id="SSF47384">
    <property type="entry name" value="Homodimeric domain of signal transducing histidine kinase"/>
    <property type="match status" value="1"/>
</dbReference>
<evidence type="ECO:0000313" key="30">
    <source>
        <dbReference type="Proteomes" id="UP001519309"/>
    </source>
</evidence>
<keyword evidence="14" id="KW-0460">Magnesium</keyword>
<evidence type="ECO:0000256" key="8">
    <source>
        <dbReference type="ARBA" id="ARBA00022679"/>
    </source>
</evidence>
<keyword evidence="6" id="KW-1003">Cell membrane</keyword>
<keyword evidence="13" id="KW-0067">ATP-binding</keyword>
<evidence type="ECO:0000256" key="21">
    <source>
        <dbReference type="ARBA" id="ARBA00040454"/>
    </source>
</evidence>
<keyword evidence="20" id="KW-0464">Manganese</keyword>
<name>A0A1B1B2Q1_9ACTN</name>
<keyword evidence="11 27" id="KW-0418">Kinase</keyword>
<keyword evidence="30" id="KW-1185">Reference proteome</keyword>
<organism evidence="27 29">
    <name type="scientific">Streptomyces griseochromogenes</name>
    <dbReference type="NCBI Taxonomy" id="68214"/>
    <lineage>
        <taxon>Bacteria</taxon>
        <taxon>Bacillati</taxon>
        <taxon>Actinomycetota</taxon>
        <taxon>Actinomycetes</taxon>
        <taxon>Kitasatosporales</taxon>
        <taxon>Streptomycetaceae</taxon>
        <taxon>Streptomyces</taxon>
    </lineage>
</organism>
<dbReference type="Gene3D" id="6.10.340.10">
    <property type="match status" value="1"/>
</dbReference>
<evidence type="ECO:0000256" key="15">
    <source>
        <dbReference type="ARBA" id="ARBA00022912"/>
    </source>
</evidence>
<comment type="catalytic activity">
    <reaction evidence="1">
        <text>ATP + protein L-histidine = ADP + protein N-phospho-L-histidine.</text>
        <dbReference type="EC" id="2.7.13.3"/>
    </reaction>
</comment>
<dbReference type="PROSITE" id="PS50885">
    <property type="entry name" value="HAMP"/>
    <property type="match status" value="1"/>
</dbReference>
<dbReference type="SMART" id="SM00304">
    <property type="entry name" value="HAMP"/>
    <property type="match status" value="1"/>
</dbReference>
<dbReference type="EMBL" id="CP016279">
    <property type="protein sequence ID" value="ANP53099.1"/>
    <property type="molecule type" value="Genomic_DNA"/>
</dbReference>
<keyword evidence="9 24" id="KW-0812">Transmembrane</keyword>
<dbReference type="Gene3D" id="1.10.287.130">
    <property type="match status" value="1"/>
</dbReference>
<dbReference type="STRING" id="68214.AVL59_29330"/>
<dbReference type="InterPro" id="IPR004358">
    <property type="entry name" value="Sig_transdc_His_kin-like_C"/>
</dbReference>
<reference evidence="28 30" key="2">
    <citation type="submission" date="2021-03" db="EMBL/GenBank/DDBJ databases">
        <title>Genomic Encyclopedia of Type Strains, Phase IV (KMG-IV): sequencing the most valuable type-strain genomes for metagenomic binning, comparative biology and taxonomic classification.</title>
        <authorList>
            <person name="Goeker M."/>
        </authorList>
    </citation>
    <scope>NUCLEOTIDE SEQUENCE [LARGE SCALE GENOMIC DNA]</scope>
    <source>
        <strain evidence="28 30">DSM 40499</strain>
    </source>
</reference>
<evidence type="ECO:0000256" key="24">
    <source>
        <dbReference type="SAM" id="Phobius"/>
    </source>
</evidence>
<dbReference type="Pfam" id="PF02518">
    <property type="entry name" value="HATPase_c"/>
    <property type="match status" value="1"/>
</dbReference>
<evidence type="ECO:0000256" key="16">
    <source>
        <dbReference type="ARBA" id="ARBA00022989"/>
    </source>
</evidence>
<keyword evidence="24" id="KW-0472">Membrane</keyword>
<dbReference type="KEGG" id="sgs:AVL59_29330"/>
<keyword evidence="10" id="KW-0547">Nucleotide-binding</keyword>
<gene>
    <name evidence="27" type="ORF">AVL59_29330</name>
    <name evidence="28" type="ORF">J2Z21_000716</name>
</gene>
<dbReference type="SUPFAM" id="SSF55874">
    <property type="entry name" value="ATPase domain of HSP90 chaperone/DNA topoisomerase II/histidine kinase"/>
    <property type="match status" value="1"/>
</dbReference>
<evidence type="ECO:0000256" key="14">
    <source>
        <dbReference type="ARBA" id="ARBA00022842"/>
    </source>
</evidence>
<dbReference type="GO" id="GO:0005886">
    <property type="term" value="C:plasma membrane"/>
    <property type="evidence" value="ECO:0007669"/>
    <property type="project" value="UniProtKB-SubCell"/>
</dbReference>
<keyword evidence="15" id="KW-0904">Protein phosphatase</keyword>
<keyword evidence="8" id="KW-0808">Transferase</keyword>
<keyword evidence="16 24" id="KW-1133">Transmembrane helix</keyword>
<evidence type="ECO:0000313" key="27">
    <source>
        <dbReference type="EMBL" id="ANP53099.1"/>
    </source>
</evidence>
<accession>A0A1B1B2Q1</accession>
<dbReference type="InterPro" id="IPR036097">
    <property type="entry name" value="HisK_dim/P_sf"/>
</dbReference>
<evidence type="ECO:0000256" key="18">
    <source>
        <dbReference type="ARBA" id="ARBA00023016"/>
    </source>
</evidence>
<evidence type="ECO:0000259" key="25">
    <source>
        <dbReference type="PROSITE" id="PS50109"/>
    </source>
</evidence>
<dbReference type="InterPro" id="IPR036890">
    <property type="entry name" value="HATPase_C_sf"/>
</dbReference>
<feature type="domain" description="Histidine kinase" evidence="25">
    <location>
        <begin position="235"/>
        <end position="451"/>
    </location>
</feature>
<evidence type="ECO:0000313" key="28">
    <source>
        <dbReference type="EMBL" id="MBP2047794.1"/>
    </source>
</evidence>
<evidence type="ECO:0000259" key="26">
    <source>
        <dbReference type="PROSITE" id="PS50885"/>
    </source>
</evidence>
<dbReference type="Pfam" id="PF00512">
    <property type="entry name" value="HisKA"/>
    <property type="match status" value="1"/>
</dbReference>
<evidence type="ECO:0000256" key="7">
    <source>
        <dbReference type="ARBA" id="ARBA00022553"/>
    </source>
</evidence>
<evidence type="ECO:0000256" key="2">
    <source>
        <dbReference type="ARBA" id="ARBA00001936"/>
    </source>
</evidence>
<dbReference type="CDD" id="cd00082">
    <property type="entry name" value="HisKA"/>
    <property type="match status" value="1"/>
</dbReference>
<evidence type="ECO:0000256" key="19">
    <source>
        <dbReference type="ARBA" id="ARBA00023026"/>
    </source>
</evidence>
<feature type="region of interest" description="Disordered" evidence="23">
    <location>
        <begin position="451"/>
        <end position="482"/>
    </location>
</feature>
<evidence type="ECO:0000256" key="11">
    <source>
        <dbReference type="ARBA" id="ARBA00022777"/>
    </source>
</evidence>
<protein>
    <recommendedName>
        <fullName evidence="21">Signal transduction histidine-protein kinase/phosphatase MprB</fullName>
        <ecNumber evidence="5">2.7.13.3</ecNumber>
    </recommendedName>
    <alternativeName>
        <fullName evidence="22">Mycobacterial persistence regulator B</fullName>
    </alternativeName>
</protein>
<evidence type="ECO:0000256" key="10">
    <source>
        <dbReference type="ARBA" id="ARBA00022741"/>
    </source>
</evidence>
<dbReference type="PRINTS" id="PR00344">
    <property type="entry name" value="BCTRLSENSOR"/>
</dbReference>
<feature type="transmembrane region" description="Helical" evidence="24">
    <location>
        <begin position="151"/>
        <end position="173"/>
    </location>
</feature>
<evidence type="ECO:0000256" key="23">
    <source>
        <dbReference type="SAM" id="MobiDB-lite"/>
    </source>
</evidence>
<evidence type="ECO:0000313" key="29">
    <source>
        <dbReference type="Proteomes" id="UP000092659"/>
    </source>
</evidence>
<dbReference type="Proteomes" id="UP001519309">
    <property type="component" value="Unassembled WGS sequence"/>
</dbReference>
<keyword evidence="17" id="KW-0902">Two-component regulatory system</keyword>
<evidence type="ECO:0000256" key="17">
    <source>
        <dbReference type="ARBA" id="ARBA00023012"/>
    </source>
</evidence>
<feature type="compositionally biased region" description="Polar residues" evidence="23">
    <location>
        <begin position="451"/>
        <end position="460"/>
    </location>
</feature>
<dbReference type="AlphaFoldDB" id="A0A1B1B2Q1"/>
<dbReference type="PROSITE" id="PS50109">
    <property type="entry name" value="HIS_KIN"/>
    <property type="match status" value="1"/>
</dbReference>
<evidence type="ECO:0000256" key="4">
    <source>
        <dbReference type="ARBA" id="ARBA00004651"/>
    </source>
</evidence>